<dbReference type="PANTHER" id="PTHR22880:SF225">
    <property type="entry name" value="BROMODOMAIN-CONTAINING PROTEIN BET-1-RELATED"/>
    <property type="match status" value="1"/>
</dbReference>
<feature type="compositionally biased region" description="Polar residues" evidence="4">
    <location>
        <begin position="632"/>
        <end position="644"/>
    </location>
</feature>
<dbReference type="Gene3D" id="1.20.1270.220">
    <property type="match status" value="1"/>
</dbReference>
<feature type="compositionally biased region" description="Low complexity" evidence="4">
    <location>
        <begin position="1"/>
        <end position="30"/>
    </location>
</feature>
<protein>
    <recommendedName>
        <fullName evidence="9">Bromodomain-containing protein</fullName>
    </recommendedName>
</protein>
<dbReference type="FunFam" id="1.20.920.10:FF:000002">
    <property type="entry name" value="Bromodomain-containing protein 4"/>
    <property type="match status" value="1"/>
</dbReference>
<dbReference type="SMART" id="SM00297">
    <property type="entry name" value="BROMO"/>
    <property type="match status" value="2"/>
</dbReference>
<evidence type="ECO:0000259" key="5">
    <source>
        <dbReference type="PROSITE" id="PS50014"/>
    </source>
</evidence>
<organism evidence="7 8">
    <name type="scientific">Bursaphelenchus okinawaensis</name>
    <dbReference type="NCBI Taxonomy" id="465554"/>
    <lineage>
        <taxon>Eukaryota</taxon>
        <taxon>Metazoa</taxon>
        <taxon>Ecdysozoa</taxon>
        <taxon>Nematoda</taxon>
        <taxon>Chromadorea</taxon>
        <taxon>Rhabditida</taxon>
        <taxon>Tylenchina</taxon>
        <taxon>Tylenchomorpha</taxon>
        <taxon>Aphelenchoidea</taxon>
        <taxon>Aphelenchoididae</taxon>
        <taxon>Bursaphelenchus</taxon>
    </lineage>
</organism>
<feature type="region of interest" description="Disordered" evidence="4">
    <location>
        <begin position="949"/>
        <end position="1016"/>
    </location>
</feature>
<dbReference type="Pfam" id="PF17035">
    <property type="entry name" value="BET"/>
    <property type="match status" value="1"/>
</dbReference>
<feature type="domain" description="NET" evidence="6">
    <location>
        <begin position="683"/>
        <end position="765"/>
    </location>
</feature>
<dbReference type="InterPro" id="IPR038336">
    <property type="entry name" value="NET_sf"/>
</dbReference>
<dbReference type="EMBL" id="CAJFCW020000006">
    <property type="protein sequence ID" value="CAG9126849.1"/>
    <property type="molecule type" value="Genomic_DNA"/>
</dbReference>
<evidence type="ECO:0000259" key="6">
    <source>
        <dbReference type="PROSITE" id="PS51525"/>
    </source>
</evidence>
<evidence type="ECO:0000256" key="1">
    <source>
        <dbReference type="ARBA" id="ARBA00022737"/>
    </source>
</evidence>
<feature type="compositionally biased region" description="Low complexity" evidence="4">
    <location>
        <begin position="796"/>
        <end position="834"/>
    </location>
</feature>
<dbReference type="Gene3D" id="1.20.920.10">
    <property type="entry name" value="Bromodomain-like"/>
    <property type="match status" value="2"/>
</dbReference>
<reference evidence="7" key="1">
    <citation type="submission" date="2020-09" db="EMBL/GenBank/DDBJ databases">
        <authorList>
            <person name="Kikuchi T."/>
        </authorList>
    </citation>
    <scope>NUCLEOTIDE SEQUENCE</scope>
    <source>
        <strain evidence="7">SH1</strain>
    </source>
</reference>
<feature type="compositionally biased region" description="Basic residues" evidence="4">
    <location>
        <begin position="659"/>
        <end position="671"/>
    </location>
</feature>
<evidence type="ECO:0000256" key="2">
    <source>
        <dbReference type="ARBA" id="ARBA00023117"/>
    </source>
</evidence>
<keyword evidence="8" id="KW-1185">Reference proteome</keyword>
<comment type="caution">
    <text evidence="7">The sequence shown here is derived from an EMBL/GenBank/DDBJ whole genome shotgun (WGS) entry which is preliminary data.</text>
</comment>
<proteinExistence type="predicted"/>
<dbReference type="PROSITE" id="PS00633">
    <property type="entry name" value="BROMODOMAIN_1"/>
    <property type="match status" value="2"/>
</dbReference>
<dbReference type="PRINTS" id="PR00503">
    <property type="entry name" value="BROMODOMAIN"/>
</dbReference>
<feature type="compositionally biased region" description="Polar residues" evidence="4">
    <location>
        <begin position="849"/>
        <end position="858"/>
    </location>
</feature>
<feature type="domain" description="Bromo" evidence="5">
    <location>
        <begin position="135"/>
        <end position="207"/>
    </location>
</feature>
<feature type="compositionally biased region" description="Basic and acidic residues" evidence="4">
    <location>
        <begin position="977"/>
        <end position="997"/>
    </location>
</feature>
<dbReference type="GO" id="GO:0000785">
    <property type="term" value="C:chromatin"/>
    <property type="evidence" value="ECO:0007669"/>
    <property type="project" value="TreeGrafter"/>
</dbReference>
<feature type="compositionally biased region" description="Basic and acidic residues" evidence="4">
    <location>
        <begin position="53"/>
        <end position="91"/>
    </location>
</feature>
<dbReference type="PROSITE" id="PS51525">
    <property type="entry name" value="NET"/>
    <property type="match status" value="1"/>
</dbReference>
<dbReference type="OrthoDB" id="21449at2759"/>
<evidence type="ECO:0000256" key="3">
    <source>
        <dbReference type="PROSITE-ProRule" id="PRU00035"/>
    </source>
</evidence>
<keyword evidence="1" id="KW-0677">Repeat</keyword>
<dbReference type="GO" id="GO:0006355">
    <property type="term" value="P:regulation of DNA-templated transcription"/>
    <property type="evidence" value="ECO:0007669"/>
    <property type="project" value="TreeGrafter"/>
</dbReference>
<dbReference type="InterPro" id="IPR050935">
    <property type="entry name" value="Bromo_chromatin_reader"/>
</dbReference>
<dbReference type="EMBL" id="CAJFDH010000006">
    <property type="protein sequence ID" value="CAD5229514.1"/>
    <property type="molecule type" value="Genomic_DNA"/>
</dbReference>
<dbReference type="InterPro" id="IPR027353">
    <property type="entry name" value="NET_dom"/>
</dbReference>
<feature type="compositionally biased region" description="Basic and acidic residues" evidence="4">
    <location>
        <begin position="774"/>
        <end position="784"/>
    </location>
</feature>
<feature type="region of interest" description="Disordered" evidence="4">
    <location>
        <begin position="1"/>
        <end position="118"/>
    </location>
</feature>
<sequence length="1016" mass="112909">MLSSSVSTDPTVPVTKSFDGIDSASTSSADKSAEKPMDNGVTPPPEITPSVTLEKEEPTKTVEEIPKEENIIEDNKDPGKEEVKQEDDTKKRWATPPPEPVNGIVQPRTVPPSGKPTRQTNQLEFIAKEVLKPTLKHKHAWPFLKPVDAVKLNIPDYHKVIKRPMDLGTIEKRLKNCYYYTAEECVTDIEQVFANCYKFNQNEDDVALMCKNVENAFRDKLKQMPVKEVELPKPVPKKAGKVAKKNPASRSVRSVECRTSCFLVSGSRESSSVRDAELEKKPMKRKAESPIFEDKPARSINPNSKYELLKNMDYNLQKPRYTGKLSSQMKFCGKVIQELVSAKKCKEFNWPFLEPVNDVELGIPDYYVVIKKPIDLGTIKRKFDARQYADPSEVRDDVHLLCSNCFLYNPDGQTVHTLGKQLLKYFDDRWKQLPKEPEPMEVPSTPVTTTARDPYAFPGSRAPPTLPIQSTPISHTQAFGPLTTDDAIETLFEDVQSEQCKLTNRVTELTRFIQELIQLKQKRREARDQRTIVPPLTGELHTHIRRSLLFGGPTAPTTPFTPALTQPSFSATPIVANPPTTMMSPIAASANMFPAAANGAKRRAGRPKDLTMPLAPSITEPPVLPVALPTIPEQQPFTMPNSAEMSMPPPIQPGLPKSGRGRKPGSKNKPKGAREDRPEYEFNSDDEQASEPMTYEEKRRLSSNINDIPSDKLSRVLQIIAKRERLDEDINPEEVEIDFETLKPKTLRELESFVSQINQKTNRRPNAPRPVEQAARKRELEQRLAEMGGNTKRGMSGAPPRGRPPTSTTAAARDSSDSSSSSSSSSSGSSSSDSSDSESEHKDPPKTSPRANGASNVNRPRPNAVASKPTNNNTLNAAPGQNGMKPDDKRNIVHSGAGPLLQSSNPVSHAGISSSVLDQLLPAAEASADNAGISKGNYMDSFDTFKRMKKEKDMTKQSLAQRDQERSKNGADSATSRQDEIERLKRAEKERRQREAANDEGITSQMDIMANFEDNF</sequence>
<gene>
    <name evidence="7" type="ORF">BOKJ2_LOCUS13573</name>
</gene>
<evidence type="ECO:0008006" key="9">
    <source>
        <dbReference type="Google" id="ProtNLM"/>
    </source>
</evidence>
<dbReference type="PROSITE" id="PS50014">
    <property type="entry name" value="BROMODOMAIN_2"/>
    <property type="match status" value="2"/>
</dbReference>
<dbReference type="GO" id="GO:0005634">
    <property type="term" value="C:nucleus"/>
    <property type="evidence" value="ECO:0007669"/>
    <property type="project" value="TreeGrafter"/>
</dbReference>
<dbReference type="Proteomes" id="UP000614601">
    <property type="component" value="Unassembled WGS sequence"/>
</dbReference>
<dbReference type="GO" id="GO:0006338">
    <property type="term" value="P:chromatin remodeling"/>
    <property type="evidence" value="ECO:0007669"/>
    <property type="project" value="TreeGrafter"/>
</dbReference>
<dbReference type="AlphaFoldDB" id="A0A811LRN9"/>
<evidence type="ECO:0000313" key="7">
    <source>
        <dbReference type="EMBL" id="CAD5229514.1"/>
    </source>
</evidence>
<dbReference type="Pfam" id="PF00439">
    <property type="entry name" value="Bromodomain"/>
    <property type="match status" value="2"/>
</dbReference>
<evidence type="ECO:0000256" key="4">
    <source>
        <dbReference type="SAM" id="MobiDB-lite"/>
    </source>
</evidence>
<dbReference type="Proteomes" id="UP000783686">
    <property type="component" value="Unassembled WGS sequence"/>
</dbReference>
<feature type="domain" description="Bromo" evidence="5">
    <location>
        <begin position="344"/>
        <end position="416"/>
    </location>
</feature>
<feature type="region of interest" description="Disordered" evidence="4">
    <location>
        <begin position="756"/>
        <end position="910"/>
    </location>
</feature>
<feature type="compositionally biased region" description="Polar residues" evidence="4">
    <location>
        <begin position="901"/>
        <end position="910"/>
    </location>
</feature>
<dbReference type="PANTHER" id="PTHR22880">
    <property type="entry name" value="FALZ-RELATED BROMODOMAIN-CONTAINING PROTEINS"/>
    <property type="match status" value="1"/>
</dbReference>
<feature type="region of interest" description="Disordered" evidence="4">
    <location>
        <begin position="632"/>
        <end position="707"/>
    </location>
</feature>
<evidence type="ECO:0000313" key="8">
    <source>
        <dbReference type="Proteomes" id="UP000614601"/>
    </source>
</evidence>
<dbReference type="InterPro" id="IPR036427">
    <property type="entry name" value="Bromodomain-like_sf"/>
</dbReference>
<dbReference type="InterPro" id="IPR018359">
    <property type="entry name" value="Bromodomain_CS"/>
</dbReference>
<keyword evidence="2 3" id="KW-0103">Bromodomain</keyword>
<dbReference type="InterPro" id="IPR001487">
    <property type="entry name" value="Bromodomain"/>
</dbReference>
<dbReference type="SUPFAM" id="SSF47370">
    <property type="entry name" value="Bromodomain"/>
    <property type="match status" value="2"/>
</dbReference>
<accession>A0A811LRN9</accession>
<name>A0A811LRN9_9BILA</name>